<dbReference type="EMBL" id="FXZG01000001">
    <property type="protein sequence ID" value="SMX66756.1"/>
    <property type="molecule type" value="Genomic_DNA"/>
</dbReference>
<evidence type="ECO:0000313" key="2">
    <source>
        <dbReference type="Proteomes" id="UP000234289"/>
    </source>
</evidence>
<sequence>MSTTFDPSKHARRADGKFVSKAYAPADDVNLGALTLNDRLEGAWLGYGARDVSDVGHSTLAPGDESERAICEGYLLTRREDALGHFDDGTFSVSELPDGTGRIRVVLERESEHEWGDGPRTGVDRAHTSVEVVDRIENPRDEEAIKGSLQRVAGTQEINADAMGAADQAIEVKQRSTTTADVYLCKKAGKRYVRDAGALKANLGYNGTTANKKEGDGKTPTGTFWMREGFGTSVNPGLDHQDWTTVTKDHVWVDGNASKAGGYNTMQRKSDGYSGESLYNTTAYKYAQVIGYNEDRTAGEGSAIFLHKHTDSGKTAGCVSLSEKDLVKTLKWQNSDDVQMVIH</sequence>
<dbReference type="AlphaFoldDB" id="A0A2H1HV79"/>
<proteinExistence type="predicted"/>
<protein>
    <submittedName>
        <fullName evidence="1">L,D-peptidoglycan transpeptidase YkuD, ErfK/YbiS/YcfS/YnhG family</fullName>
    </submittedName>
</protein>
<dbReference type="PANTHER" id="PTHR38589:SF1">
    <property type="entry name" value="BLR0621 PROTEIN"/>
    <property type="match status" value="1"/>
</dbReference>
<evidence type="ECO:0000313" key="1">
    <source>
        <dbReference type="EMBL" id="SMX66756.1"/>
    </source>
</evidence>
<name>A0A2H1HV79_BREAU</name>
<gene>
    <name evidence="1" type="ORF">BAUR920_00286</name>
</gene>
<dbReference type="RefSeq" id="WP_101638706.1">
    <property type="nucleotide sequence ID" value="NZ_FXZG01000001.1"/>
</dbReference>
<accession>A0A2H1HV79</accession>
<dbReference type="Proteomes" id="UP000234289">
    <property type="component" value="Unassembled WGS sequence"/>
</dbReference>
<dbReference type="PANTHER" id="PTHR38589">
    <property type="entry name" value="BLR0621 PROTEIN"/>
    <property type="match status" value="1"/>
</dbReference>
<organism evidence="1 2">
    <name type="scientific">Brevibacterium aurantiacum</name>
    <dbReference type="NCBI Taxonomy" id="273384"/>
    <lineage>
        <taxon>Bacteria</taxon>
        <taxon>Bacillati</taxon>
        <taxon>Actinomycetota</taxon>
        <taxon>Actinomycetes</taxon>
        <taxon>Micrococcales</taxon>
        <taxon>Brevibacteriaceae</taxon>
        <taxon>Brevibacterium</taxon>
    </lineage>
</organism>
<reference evidence="2" key="1">
    <citation type="submission" date="2017-03" db="EMBL/GenBank/DDBJ databases">
        <authorList>
            <person name="Monnet C."/>
        </authorList>
    </citation>
    <scope>NUCLEOTIDE SEQUENCE [LARGE SCALE GENOMIC DNA]</scope>
    <source>
        <strain evidence="2">CNRZ 920</strain>
    </source>
</reference>